<dbReference type="AlphaFoldDB" id="A0AAV7VL14"/>
<feature type="compositionally biased region" description="Low complexity" evidence="1">
    <location>
        <begin position="45"/>
        <end position="56"/>
    </location>
</feature>
<accession>A0AAV7VL14</accession>
<evidence type="ECO:0000313" key="2">
    <source>
        <dbReference type="EMBL" id="KAJ1202325.1"/>
    </source>
</evidence>
<feature type="compositionally biased region" description="Low complexity" evidence="1">
    <location>
        <begin position="84"/>
        <end position="98"/>
    </location>
</feature>
<gene>
    <name evidence="2" type="ORF">NDU88_006125</name>
</gene>
<proteinExistence type="predicted"/>
<organism evidence="2 3">
    <name type="scientific">Pleurodeles waltl</name>
    <name type="common">Iberian ribbed newt</name>
    <dbReference type="NCBI Taxonomy" id="8319"/>
    <lineage>
        <taxon>Eukaryota</taxon>
        <taxon>Metazoa</taxon>
        <taxon>Chordata</taxon>
        <taxon>Craniata</taxon>
        <taxon>Vertebrata</taxon>
        <taxon>Euteleostomi</taxon>
        <taxon>Amphibia</taxon>
        <taxon>Batrachia</taxon>
        <taxon>Caudata</taxon>
        <taxon>Salamandroidea</taxon>
        <taxon>Salamandridae</taxon>
        <taxon>Pleurodelinae</taxon>
        <taxon>Pleurodeles</taxon>
    </lineage>
</organism>
<name>A0AAV7VL14_PLEWA</name>
<feature type="region of interest" description="Disordered" evidence="1">
    <location>
        <begin position="16"/>
        <end position="98"/>
    </location>
</feature>
<comment type="caution">
    <text evidence="2">The sequence shown here is derived from an EMBL/GenBank/DDBJ whole genome shotgun (WGS) entry which is preliminary data.</text>
</comment>
<keyword evidence="3" id="KW-1185">Reference proteome</keyword>
<dbReference type="Proteomes" id="UP001066276">
    <property type="component" value="Chromosome 2_1"/>
</dbReference>
<protein>
    <submittedName>
        <fullName evidence="2">Uncharacterized protein</fullName>
    </submittedName>
</protein>
<reference evidence="2" key="1">
    <citation type="journal article" date="2022" name="bioRxiv">
        <title>Sequencing and chromosome-scale assembly of the giantPleurodeles waltlgenome.</title>
        <authorList>
            <person name="Brown T."/>
            <person name="Elewa A."/>
            <person name="Iarovenko S."/>
            <person name="Subramanian E."/>
            <person name="Araus A.J."/>
            <person name="Petzold A."/>
            <person name="Susuki M."/>
            <person name="Suzuki K.-i.T."/>
            <person name="Hayashi T."/>
            <person name="Toyoda A."/>
            <person name="Oliveira C."/>
            <person name="Osipova E."/>
            <person name="Leigh N.D."/>
            <person name="Simon A."/>
            <person name="Yun M.H."/>
        </authorList>
    </citation>
    <scope>NUCLEOTIDE SEQUENCE</scope>
    <source>
        <strain evidence="2">20211129_DDA</strain>
        <tissue evidence="2">Liver</tissue>
    </source>
</reference>
<evidence type="ECO:0000313" key="3">
    <source>
        <dbReference type="Proteomes" id="UP001066276"/>
    </source>
</evidence>
<sequence length="98" mass="10026">MARILAVGRRGIRQGKCALQPGGNKGLGSSERGWHRELEHGSGKGPVSLGLPGSGSESEERPCGGPALRLEPEARPGRNPAACSLPGSSSVSQRSSQA</sequence>
<dbReference type="EMBL" id="JANPWB010000003">
    <property type="protein sequence ID" value="KAJ1202325.1"/>
    <property type="molecule type" value="Genomic_DNA"/>
</dbReference>
<evidence type="ECO:0000256" key="1">
    <source>
        <dbReference type="SAM" id="MobiDB-lite"/>
    </source>
</evidence>
<feature type="compositionally biased region" description="Basic and acidic residues" evidence="1">
    <location>
        <begin position="32"/>
        <end position="42"/>
    </location>
</feature>